<keyword evidence="1" id="KW-0812">Transmembrane</keyword>
<dbReference type="Pfam" id="PF05309">
    <property type="entry name" value="TraE"/>
    <property type="match status" value="1"/>
</dbReference>
<dbReference type="EMBL" id="CP071529">
    <property type="protein sequence ID" value="USQ15571.1"/>
    <property type="molecule type" value="Genomic_DNA"/>
</dbReference>
<feature type="transmembrane region" description="Helical" evidence="1">
    <location>
        <begin position="21"/>
        <end position="42"/>
    </location>
</feature>
<keyword evidence="3" id="KW-1185">Reference proteome</keyword>
<keyword evidence="2" id="KW-0614">Plasmid</keyword>
<gene>
    <name evidence="2" type="primary">traE</name>
    <name evidence="2" type="ORF">J2N86_15600</name>
</gene>
<name>A0ABY4YDK5_9GAMM</name>
<proteinExistence type="predicted"/>
<evidence type="ECO:0000256" key="1">
    <source>
        <dbReference type="SAM" id="Phobius"/>
    </source>
</evidence>
<sequence>MDYRVYQNKLSQLSARFNLMVCLVFGLLIANVVLSFLVYMGWNRHSIEITPFYGSPGYIKSAQHVDENYLSLMTKNFVYARLNVTPETVHSNHEQLLAFVNPKHYADFVKTLNAESKIIKAQKISSNFYITHIFPSPQTLTVKVKGRLARYVGIKQISEEAKVYKLAFRYAQGRLSIVQFAVEKENKNG</sequence>
<geneLocation type="plasmid" evidence="2 3">
    <name>pLlyPCM2298_2</name>
</geneLocation>
<dbReference type="Proteomes" id="UP001057474">
    <property type="component" value="Plasmid pLlyPCM2298_2"/>
</dbReference>
<dbReference type="RefSeq" id="WP_252582810.1">
    <property type="nucleotide sequence ID" value="NZ_CP071529.1"/>
</dbReference>
<keyword evidence="1" id="KW-0472">Membrane</keyword>
<reference evidence="2" key="1">
    <citation type="submission" date="2021-03" db="EMBL/GenBank/DDBJ databases">
        <title>Legionella lytica PCM 2298.</title>
        <authorList>
            <person name="Koper P."/>
        </authorList>
    </citation>
    <scope>NUCLEOTIDE SEQUENCE</scope>
    <source>
        <strain evidence="2">PCM 2298</strain>
        <plasmid evidence="2">pLlyPCM2298_2</plasmid>
    </source>
</reference>
<accession>A0ABY4YDK5</accession>
<evidence type="ECO:0000313" key="3">
    <source>
        <dbReference type="Proteomes" id="UP001057474"/>
    </source>
</evidence>
<organism evidence="2 3">
    <name type="scientific">Legionella lytica</name>
    <dbReference type="NCBI Taxonomy" id="96232"/>
    <lineage>
        <taxon>Bacteria</taxon>
        <taxon>Pseudomonadati</taxon>
        <taxon>Pseudomonadota</taxon>
        <taxon>Gammaproteobacteria</taxon>
        <taxon>Legionellales</taxon>
        <taxon>Legionellaceae</taxon>
        <taxon>Legionella</taxon>
    </lineage>
</organism>
<evidence type="ECO:0000313" key="2">
    <source>
        <dbReference type="EMBL" id="USQ15571.1"/>
    </source>
</evidence>
<dbReference type="InterPro" id="IPR007973">
    <property type="entry name" value="Pilus_assembly_TraE"/>
</dbReference>
<dbReference type="NCBIfam" id="TIGR02761">
    <property type="entry name" value="TraE_TIGR"/>
    <property type="match status" value="1"/>
</dbReference>
<protein>
    <submittedName>
        <fullName evidence="2">Type IV conjugative transfer system protein TraE</fullName>
    </submittedName>
</protein>
<keyword evidence="1" id="KW-1133">Transmembrane helix</keyword>